<dbReference type="PRINTS" id="PR00143">
    <property type="entry name" value="CITRTSNTHASE"/>
</dbReference>
<keyword evidence="10" id="KW-1185">Reference proteome</keyword>
<organism evidence="9 10">
    <name type="scientific">Cyanidioschyzon merolae (strain NIES-3377 / 10D)</name>
    <name type="common">Unicellular red alga</name>
    <dbReference type="NCBI Taxonomy" id="280699"/>
    <lineage>
        <taxon>Eukaryota</taxon>
        <taxon>Rhodophyta</taxon>
        <taxon>Bangiophyceae</taxon>
        <taxon>Cyanidiales</taxon>
        <taxon>Cyanidiaceae</taxon>
        <taxon>Cyanidioschyzon</taxon>
    </lineage>
</organism>
<dbReference type="InterPro" id="IPR036969">
    <property type="entry name" value="Citrate_synthase_sf"/>
</dbReference>
<evidence type="ECO:0000256" key="3">
    <source>
        <dbReference type="ARBA" id="ARBA00022532"/>
    </source>
</evidence>
<evidence type="ECO:0000256" key="4">
    <source>
        <dbReference type="ARBA" id="ARBA00022679"/>
    </source>
</evidence>
<dbReference type="PANTHER" id="PTHR42871">
    <property type="entry name" value="CITRATE SYNTHASE"/>
    <property type="match status" value="1"/>
</dbReference>
<reference evidence="9 10" key="2">
    <citation type="journal article" date="2007" name="BMC Biol.">
        <title>A 100%-complete sequence reveals unusually simple genomic features in the hot-spring red alga Cyanidioschyzon merolae.</title>
        <authorList>
            <person name="Nozaki H."/>
            <person name="Takano H."/>
            <person name="Misumi O."/>
            <person name="Terasawa K."/>
            <person name="Matsuzaki M."/>
            <person name="Maruyama S."/>
            <person name="Nishida K."/>
            <person name="Yagisawa F."/>
            <person name="Yoshida Y."/>
            <person name="Fujiwara T."/>
            <person name="Takio S."/>
            <person name="Tamura K."/>
            <person name="Chung S.J."/>
            <person name="Nakamura S."/>
            <person name="Kuroiwa H."/>
            <person name="Tanaka K."/>
            <person name="Sato N."/>
            <person name="Kuroiwa T."/>
        </authorList>
    </citation>
    <scope>NUCLEOTIDE SEQUENCE [LARGE SCALE GENOMIC DNA]</scope>
    <source>
        <strain evidence="9 10">10D</strain>
    </source>
</reference>
<accession>M1V9U2</accession>
<dbReference type="InterPro" id="IPR016142">
    <property type="entry name" value="Citrate_synth-like_lrg_a-sub"/>
</dbReference>
<feature type="active site" evidence="6">
    <location>
        <position position="354"/>
    </location>
</feature>
<dbReference type="GO" id="GO:0046912">
    <property type="term" value="F:acyltransferase activity, acyl groups converted into alkyl on transfer"/>
    <property type="evidence" value="ECO:0007669"/>
    <property type="project" value="InterPro"/>
</dbReference>
<feature type="transmembrane region" description="Helical" evidence="8">
    <location>
        <begin position="430"/>
        <end position="449"/>
    </location>
</feature>
<protein>
    <recommendedName>
        <fullName evidence="5 7">Citrate synthase</fullName>
    </recommendedName>
</protein>
<evidence type="ECO:0000256" key="8">
    <source>
        <dbReference type="SAM" id="Phobius"/>
    </source>
</evidence>
<keyword evidence="8" id="KW-1133">Transmembrane helix</keyword>
<dbReference type="PIRSF" id="PIRSF001369">
    <property type="entry name" value="Citrate_synth"/>
    <property type="match status" value="1"/>
</dbReference>
<reference evidence="9 10" key="1">
    <citation type="journal article" date="2004" name="Nature">
        <title>Genome sequence of the ultrasmall unicellular red alga Cyanidioschyzon merolae 10D.</title>
        <authorList>
            <person name="Matsuzaki M."/>
            <person name="Misumi O."/>
            <person name="Shin-i T."/>
            <person name="Maruyama S."/>
            <person name="Takahara M."/>
            <person name="Miyagishima S."/>
            <person name="Mori T."/>
            <person name="Nishida K."/>
            <person name="Yagisawa F."/>
            <person name="Nishida K."/>
            <person name="Yoshida Y."/>
            <person name="Nishimura Y."/>
            <person name="Nakao S."/>
            <person name="Kobayashi T."/>
            <person name="Momoyama Y."/>
            <person name="Higashiyama T."/>
            <person name="Minoda A."/>
            <person name="Sano M."/>
            <person name="Nomoto H."/>
            <person name="Oishi K."/>
            <person name="Hayashi H."/>
            <person name="Ohta F."/>
            <person name="Nishizaka S."/>
            <person name="Haga S."/>
            <person name="Miura S."/>
            <person name="Morishita T."/>
            <person name="Kabeya Y."/>
            <person name="Terasawa K."/>
            <person name="Suzuki Y."/>
            <person name="Ishii Y."/>
            <person name="Asakawa S."/>
            <person name="Takano H."/>
            <person name="Ohta N."/>
            <person name="Kuroiwa H."/>
            <person name="Tanaka K."/>
            <person name="Shimizu N."/>
            <person name="Sugano S."/>
            <person name="Sato N."/>
            <person name="Nozaki H."/>
            <person name="Ogasawara N."/>
            <person name="Kohara Y."/>
            <person name="Kuroiwa T."/>
        </authorList>
    </citation>
    <scope>NUCLEOTIDE SEQUENCE [LARGE SCALE GENOMIC DNA]</scope>
    <source>
        <strain evidence="9 10">10D</strain>
    </source>
</reference>
<gene>
    <name evidence="9" type="ORF">CYME_CMA040C</name>
</gene>
<proteinExistence type="inferred from homology"/>
<dbReference type="SUPFAM" id="SSF48256">
    <property type="entry name" value="Citrate synthase"/>
    <property type="match status" value="1"/>
</dbReference>
<dbReference type="GeneID" id="16992203"/>
<dbReference type="InterPro" id="IPR024176">
    <property type="entry name" value="Citrate_synthase_bac-typ"/>
</dbReference>
<comment type="pathway">
    <text evidence="1">Carbohydrate metabolism.</text>
</comment>
<keyword evidence="8" id="KW-0472">Membrane</keyword>
<dbReference type="PROSITE" id="PS00480">
    <property type="entry name" value="CITRATE_SYNTHASE"/>
    <property type="match status" value="1"/>
</dbReference>
<evidence type="ECO:0000256" key="6">
    <source>
        <dbReference type="PIRSR" id="PIRSR001369-1"/>
    </source>
</evidence>
<keyword evidence="3" id="KW-0816">Tricarboxylic acid cycle</keyword>
<dbReference type="Gene3D" id="1.10.580.10">
    <property type="entry name" value="Citrate Synthase, domain 1"/>
    <property type="match status" value="1"/>
</dbReference>
<sequence length="503" mass="55241">MVSQKETSRADEVTITIPVEPGDAEAGRAAAVSAAAVGRALQTALQRKASAAPRLAPREVWLYDPGYTSTACCRSAITFIDGENGILEYRGFPIEALATTCGFYTVAYMLLEGTFPADAKVRAQFAKSIQPGLDLDPVVANVVESFPQEAHPMTVFMAATAALSASRPAWNPALVRGDGGSLRLVYRTRAERQRIAQECISSLTSIAAAVFRHMRGCPVRFPKSTQHLREHPLDAFAPDGFARAFLHAADPEGTLWPEQRHASAVFAETLDVIFVLHADHELNCSTAAMRHLTSAGSDVLTCLAAAIGALYGPLHGGANEAVLNMLEEIGSPEAVEAFVASVKRQERKLMGFGHRVYRSYDPRAKILRTLAQQVLREASTEGRTANGPTTANGASDPLLIIAQTLEKRALEDPYFTERKLYPNVDFYSGVLYRAMGFPSVFFTVLFAIARTVGWLAHWMEMLERDATDAERKIVRPRQIYIGKRRQRIPLEAVEKRPDRRSRL</sequence>
<dbReference type="InterPro" id="IPR016143">
    <property type="entry name" value="Citrate_synth-like_sm_a-sub"/>
</dbReference>
<dbReference type="InterPro" id="IPR019810">
    <property type="entry name" value="Citrate_synthase_AS"/>
</dbReference>
<dbReference type="GO" id="GO:0006099">
    <property type="term" value="P:tricarboxylic acid cycle"/>
    <property type="evidence" value="ECO:0007669"/>
    <property type="project" value="UniProtKB-KW"/>
</dbReference>
<dbReference type="RefSeq" id="XP_005535043.1">
    <property type="nucleotide sequence ID" value="XM_005534986.1"/>
</dbReference>
<dbReference type="InterPro" id="IPR002020">
    <property type="entry name" value="Citrate_synthase"/>
</dbReference>
<evidence type="ECO:0000313" key="10">
    <source>
        <dbReference type="Proteomes" id="UP000007014"/>
    </source>
</evidence>
<name>M1V9U2_CYAM1</name>
<evidence type="ECO:0000256" key="7">
    <source>
        <dbReference type="RuleBase" id="RU000441"/>
    </source>
</evidence>
<dbReference type="PANTHER" id="PTHR42871:SF1">
    <property type="entry name" value="CITRATE SYNTHASE"/>
    <property type="match status" value="1"/>
</dbReference>
<dbReference type="FunFam" id="1.10.230.10:FF:000002">
    <property type="entry name" value="Citrate synthase"/>
    <property type="match status" value="1"/>
</dbReference>
<dbReference type="Pfam" id="PF00285">
    <property type="entry name" value="Citrate_synt"/>
    <property type="match status" value="1"/>
</dbReference>
<dbReference type="Proteomes" id="UP000007014">
    <property type="component" value="Chromosome 1"/>
</dbReference>
<evidence type="ECO:0000313" key="9">
    <source>
        <dbReference type="EMBL" id="BAM78757.1"/>
    </source>
</evidence>
<evidence type="ECO:0000256" key="2">
    <source>
        <dbReference type="ARBA" id="ARBA00010566"/>
    </source>
</evidence>
<feature type="active site" evidence="6">
    <location>
        <position position="425"/>
    </location>
</feature>
<dbReference type="KEGG" id="cme:CYME_CMA040C"/>
<evidence type="ECO:0000256" key="1">
    <source>
        <dbReference type="ARBA" id="ARBA00005007"/>
    </source>
</evidence>
<dbReference type="OrthoDB" id="435022at2759"/>
<dbReference type="Gramene" id="CMA040CT">
    <property type="protein sequence ID" value="CMA040CT"/>
    <property type="gene ID" value="CMA040C"/>
</dbReference>
<keyword evidence="8" id="KW-0812">Transmembrane</keyword>
<dbReference type="OMA" id="WVAHWNE"/>
<dbReference type="AlphaFoldDB" id="M1V9U2"/>
<evidence type="ECO:0000256" key="5">
    <source>
        <dbReference type="PIRNR" id="PIRNR001369"/>
    </source>
</evidence>
<dbReference type="HOGENOM" id="CLU_025068_0_0_1"/>
<dbReference type="Gene3D" id="1.10.230.10">
    <property type="entry name" value="Cytochrome P450-Terp, domain 2"/>
    <property type="match status" value="1"/>
</dbReference>
<keyword evidence="4 5" id="KW-0808">Transferase</keyword>
<dbReference type="STRING" id="280699.M1V9U2"/>
<dbReference type="EMBL" id="AP006483">
    <property type="protein sequence ID" value="BAM78757.1"/>
    <property type="molecule type" value="Genomic_DNA"/>
</dbReference>
<dbReference type="eggNOG" id="KOG2617">
    <property type="taxonomic scope" value="Eukaryota"/>
</dbReference>
<comment type="similarity">
    <text evidence="2 5 7">Belongs to the citrate synthase family.</text>
</comment>